<protein>
    <submittedName>
        <fullName evidence="1">Uncharacterized protein</fullName>
    </submittedName>
</protein>
<reference evidence="1 2" key="1">
    <citation type="submission" date="2020-08" db="EMBL/GenBank/DDBJ databases">
        <title>Genomic Encyclopedia of Type Strains, Phase IV (KMG-V): Genome sequencing to study the core and pangenomes of soil and plant-associated prokaryotes.</title>
        <authorList>
            <person name="Whitman W."/>
        </authorList>
    </citation>
    <scope>NUCLEOTIDE SEQUENCE [LARGE SCALE GENOMIC DNA]</scope>
    <source>
        <strain evidence="1 2">M2T3</strain>
    </source>
</reference>
<dbReference type="RefSeq" id="WP_184623834.1">
    <property type="nucleotide sequence ID" value="NZ_JACHCC010000003.1"/>
</dbReference>
<dbReference type="AlphaFoldDB" id="A0A7X0J111"/>
<organism evidence="1 2">
    <name type="scientific">Pedobacter cryoconitis</name>
    <dbReference type="NCBI Taxonomy" id="188932"/>
    <lineage>
        <taxon>Bacteria</taxon>
        <taxon>Pseudomonadati</taxon>
        <taxon>Bacteroidota</taxon>
        <taxon>Sphingobacteriia</taxon>
        <taxon>Sphingobacteriales</taxon>
        <taxon>Sphingobacteriaceae</taxon>
        <taxon>Pedobacter</taxon>
    </lineage>
</organism>
<dbReference type="EMBL" id="JACHCC010000003">
    <property type="protein sequence ID" value="MBB6499101.1"/>
    <property type="molecule type" value="Genomic_DNA"/>
</dbReference>
<comment type="caution">
    <text evidence="1">The sequence shown here is derived from an EMBL/GenBank/DDBJ whole genome shotgun (WGS) entry which is preliminary data.</text>
</comment>
<gene>
    <name evidence="1" type="ORF">HDF25_001242</name>
</gene>
<evidence type="ECO:0000313" key="1">
    <source>
        <dbReference type="EMBL" id="MBB6499101.1"/>
    </source>
</evidence>
<sequence>MAKQPLNTIKNWFKTGLKPTQQQFLDTWDSLWHKDNVIPAGNIENLDIRFDEKADSEALQSHILDLTAHGAEQKANLHTKNFFSTENIFKKDIRTERVKTDTGIDFNLDLNDRPAGKGFTERLIYNIENGSLFLNTTPPDQSADLPDRYLYTGTQLTLNNSGDMDISGSLSSTAIKINAGNDLHQVIRPATTISSDTEFVLPEFNGILAKTDDLPVIRAGENISLTGVYPNIKVNVKTTGTGSPLINVTYEELNSIIEKKTLIPGQKYLITDFQSTMVYGDLKIQPGVTGSDEYLYVGSEVYSGDIEPLIVTAIATNSLDQVALSTTYPTDELIYTIRNFNNGILASTKGTILRRTDHALNNTANFDYRITMYTTNGKDPQKALNLISNCTINASGYYGSIMPVAIGSMKNSTLISFNGDIMAVLHDSTLEMNYGRIHSSTIEVHFCEIKGQLMSIERNYKGIPFVLQGIFADIVDPNDFLSNETAFPVLANKTAATYIIEGGINDYGLFELHYGPEGVSATKLTRV</sequence>
<proteinExistence type="predicted"/>
<name>A0A7X0J111_9SPHI</name>
<accession>A0A7X0J111</accession>
<evidence type="ECO:0000313" key="2">
    <source>
        <dbReference type="Proteomes" id="UP000521017"/>
    </source>
</evidence>
<dbReference type="Proteomes" id="UP000521017">
    <property type="component" value="Unassembled WGS sequence"/>
</dbReference>